<accession>A0A0Z8CIQ3</accession>
<evidence type="ECO:0000313" key="5">
    <source>
        <dbReference type="EMBL" id="CYU26077.1"/>
    </source>
</evidence>
<comment type="caution">
    <text evidence="6">The sequence shown here is derived from an EMBL/GenBank/DDBJ whole genome shotgun (WGS) entry which is preliminary data.</text>
</comment>
<gene>
    <name evidence="5" type="primary">pduA_4</name>
    <name evidence="6" type="ORF">EJA00_00710</name>
    <name evidence="5" type="ORF">ERS132389_00307</name>
</gene>
<evidence type="ECO:0000256" key="3">
    <source>
        <dbReference type="PROSITE-ProRule" id="PRU01278"/>
    </source>
</evidence>
<dbReference type="SMART" id="SM00877">
    <property type="entry name" value="BMC"/>
    <property type="match status" value="1"/>
</dbReference>
<evidence type="ECO:0000313" key="7">
    <source>
        <dbReference type="Proteomes" id="UP000073390"/>
    </source>
</evidence>
<dbReference type="PANTHER" id="PTHR33941">
    <property type="entry name" value="PROPANEDIOL UTILIZATION PROTEIN PDUA"/>
    <property type="match status" value="1"/>
</dbReference>
<evidence type="ECO:0000256" key="1">
    <source>
        <dbReference type="ARBA" id="ARBA00024322"/>
    </source>
</evidence>
<dbReference type="EMBL" id="RSDG01000002">
    <property type="protein sequence ID" value="RRR50330.1"/>
    <property type="molecule type" value="Genomic_DNA"/>
</dbReference>
<organism evidence="6 8">
    <name type="scientific">Streptococcus suis</name>
    <dbReference type="NCBI Taxonomy" id="1307"/>
    <lineage>
        <taxon>Bacteria</taxon>
        <taxon>Bacillati</taxon>
        <taxon>Bacillota</taxon>
        <taxon>Bacilli</taxon>
        <taxon>Lactobacillales</taxon>
        <taxon>Streptococcaceae</taxon>
        <taxon>Streptococcus</taxon>
    </lineage>
</organism>
<reference evidence="6 8" key="2">
    <citation type="submission" date="2018-11" db="EMBL/GenBank/DDBJ databases">
        <authorList>
            <person name="Stevens M.J."/>
            <person name="Cernela N."/>
            <person name="Spoerry Serrano N."/>
            <person name="Schmitt S."/>
            <person name="Schrenzel J."/>
            <person name="Stephan R."/>
        </authorList>
    </citation>
    <scope>NUCLEOTIDE SEQUENCE [LARGE SCALE GENOMIC DNA]</scope>
    <source>
        <strain evidence="6 8">SS1014</strain>
    </source>
</reference>
<proteinExistence type="inferred from homology"/>
<reference evidence="6 8" key="3">
    <citation type="submission" date="2018-12" db="EMBL/GenBank/DDBJ databases">
        <title>Whole-genome sequences of fifteen clinical Streptococcus suis strains isolated from pigs between 2006 and 2018.</title>
        <authorList>
            <person name="Stevens M.J.A."/>
            <person name="Cernela N."/>
            <person name="Spoerry Serrano N."/>
            <person name="Schmitt S."/>
            <person name="Schrenzel J."/>
            <person name="Stephan R."/>
        </authorList>
    </citation>
    <scope>NUCLEOTIDE SEQUENCE [LARGE SCALE GENOMIC DNA]</scope>
    <source>
        <strain evidence="6 8">SS1014</strain>
    </source>
</reference>
<evidence type="ECO:0000313" key="8">
    <source>
        <dbReference type="Proteomes" id="UP000273973"/>
    </source>
</evidence>
<dbReference type="RefSeq" id="WP_024402165.1">
    <property type="nucleotide sequence ID" value="NZ_CEEA01000006.1"/>
</dbReference>
<dbReference type="CDD" id="cd07045">
    <property type="entry name" value="BMC_CcmK_like"/>
    <property type="match status" value="1"/>
</dbReference>
<dbReference type="SUPFAM" id="SSF143414">
    <property type="entry name" value="CcmK-like"/>
    <property type="match status" value="1"/>
</dbReference>
<dbReference type="AlphaFoldDB" id="A0A0Z8CIQ3"/>
<dbReference type="Proteomes" id="UP000273973">
    <property type="component" value="Unassembled WGS sequence"/>
</dbReference>
<dbReference type="Proteomes" id="UP000073390">
    <property type="component" value="Unassembled WGS sequence"/>
</dbReference>
<protein>
    <submittedName>
        <fullName evidence="6">BMC domain-containing protein</fullName>
    </submittedName>
    <submittedName>
        <fullName evidence="5">Carbon dioxide concentrating mechanism protein ccmK-like protein</fullName>
    </submittedName>
</protein>
<comment type="similarity">
    <text evidence="3">Belongs to the bacterial microcompartments protein family.</text>
</comment>
<evidence type="ECO:0000256" key="2">
    <source>
        <dbReference type="ARBA" id="ARBA00024446"/>
    </source>
</evidence>
<dbReference type="PANTHER" id="PTHR33941:SF11">
    <property type="entry name" value="BACTERIAL MICROCOMPARTMENT SHELL PROTEIN PDUJ"/>
    <property type="match status" value="1"/>
</dbReference>
<keyword evidence="2" id="KW-1283">Bacterial microcompartment</keyword>
<dbReference type="PROSITE" id="PS51930">
    <property type="entry name" value="BMC_2"/>
    <property type="match status" value="1"/>
</dbReference>
<sequence length="208" mass="23017">MKALGLIETYGFIGAIEAADAMLKVANISLLKLEKVRGGLVTITVEGDVGAVKTAVEAGESAVQRLGVKLLYGSHVIPRPDAQLVPFVKKKNESIAALQDDLLSANNSTEERKEISEHIEPADRIVDTEVIVSVGTDEKNAETIEEKAVMSVEEYKRQLEKKKAAELRALIVNNNIYVTEEELSKMIRRKMIELLVDKHSHQLKNDKE</sequence>
<comment type="subcellular location">
    <subcellularLocation>
        <location evidence="1">Bacterial microcompartment</location>
    </subcellularLocation>
</comment>
<dbReference type="EMBL" id="FIGB01000001">
    <property type="protein sequence ID" value="CYU26077.1"/>
    <property type="molecule type" value="Genomic_DNA"/>
</dbReference>
<reference evidence="5 7" key="1">
    <citation type="submission" date="2016-02" db="EMBL/GenBank/DDBJ databases">
        <authorList>
            <consortium name="Pathogen Informatics"/>
        </authorList>
    </citation>
    <scope>NUCLEOTIDE SEQUENCE [LARGE SCALE GENOMIC DNA]</scope>
    <source>
        <strain evidence="5 7">LSS27</strain>
    </source>
</reference>
<dbReference type="InterPro" id="IPR037233">
    <property type="entry name" value="CcmK-like_sf"/>
</dbReference>
<dbReference type="GO" id="GO:0031469">
    <property type="term" value="C:bacterial microcompartment"/>
    <property type="evidence" value="ECO:0007669"/>
    <property type="project" value="UniProtKB-SubCell"/>
</dbReference>
<dbReference type="InterPro" id="IPR044872">
    <property type="entry name" value="CcmK/CsoS1_BMC"/>
</dbReference>
<dbReference type="Gene3D" id="3.30.70.1710">
    <property type="match status" value="1"/>
</dbReference>
<dbReference type="InterPro" id="IPR000249">
    <property type="entry name" value="BMC_dom"/>
</dbReference>
<dbReference type="Pfam" id="PF00936">
    <property type="entry name" value="BMC"/>
    <property type="match status" value="1"/>
</dbReference>
<dbReference type="InterPro" id="IPR050575">
    <property type="entry name" value="BMC_shell"/>
</dbReference>
<evidence type="ECO:0000259" key="4">
    <source>
        <dbReference type="PROSITE" id="PS51930"/>
    </source>
</evidence>
<feature type="domain" description="BMC" evidence="4">
    <location>
        <begin position="3"/>
        <end position="89"/>
    </location>
</feature>
<name>A0A0Z8CIQ3_STRSU</name>
<evidence type="ECO:0000313" key="6">
    <source>
        <dbReference type="EMBL" id="RRR50330.1"/>
    </source>
</evidence>